<reference evidence="12" key="1">
    <citation type="journal article" date="2015" name="Mitochondrial DNA">
        <title>The chloroplast genome of Ephedra foeminea (Ephedraceae, Gnetales), an entomophilous gymnosperm endemic to the Mediterranean area.</title>
        <authorList>
            <person name="Hou C."/>
            <person name="Wikstrom N."/>
            <person name="Rydin C."/>
        </authorList>
    </citation>
    <scope>NUCLEOTIDE SEQUENCE</scope>
</reference>
<sequence length="36" mass="4033">MVNSNLSSIFVPIVSLVFSALTMVLSFLYIQKDEIL</sequence>
<keyword evidence="6 11" id="KW-0812">Transmembrane</keyword>
<dbReference type="EMBL" id="KT934791">
    <property type="protein sequence ID" value="ALV90147.1"/>
    <property type="molecule type" value="Genomic_DNA"/>
</dbReference>
<keyword evidence="9 11" id="KW-0793">Thylakoid</keyword>
<comment type="subcellular location">
    <subcellularLocation>
        <location evidence="2 11">Plastid</location>
        <location evidence="2 11">Chloroplast thylakoid membrane</location>
        <topology evidence="2 11">Single-pass membrane protein</topology>
    </subcellularLocation>
</comment>
<gene>
    <name evidence="11 12" type="primary">psaI</name>
</gene>
<name>A0A0U3T9D7_9SPER</name>
<organism evidence="12">
    <name type="scientific">Ephedra foeminea</name>
    <dbReference type="NCBI Taxonomy" id="157595"/>
    <lineage>
        <taxon>Eukaryota</taxon>
        <taxon>Viridiplantae</taxon>
        <taxon>Streptophyta</taxon>
        <taxon>Embryophyta</taxon>
        <taxon>Tracheophyta</taxon>
        <taxon>Spermatophyta</taxon>
        <taxon>Gnetopsida</taxon>
        <taxon>Gnetidae</taxon>
        <taxon>Ephedrales</taxon>
        <taxon>Ephedraceae</taxon>
        <taxon>Ephedra</taxon>
    </lineage>
</organism>
<dbReference type="GeneID" id="26889579"/>
<dbReference type="GO" id="GO:0015979">
    <property type="term" value="P:photosynthesis"/>
    <property type="evidence" value="ECO:0007669"/>
    <property type="project" value="UniProtKB-UniRule"/>
</dbReference>
<evidence type="ECO:0000256" key="1">
    <source>
        <dbReference type="ARBA" id="ARBA00003541"/>
    </source>
</evidence>
<evidence type="ECO:0000313" key="12">
    <source>
        <dbReference type="EMBL" id="ALV90147.1"/>
    </source>
</evidence>
<geneLocation type="chloroplast" evidence="12"/>
<evidence type="ECO:0000256" key="11">
    <source>
        <dbReference type="HAMAP-Rule" id="MF_00431"/>
    </source>
</evidence>
<keyword evidence="7 11" id="KW-0603">Photosystem I</keyword>
<proteinExistence type="inferred from homology"/>
<evidence type="ECO:0000256" key="9">
    <source>
        <dbReference type="ARBA" id="ARBA00023078"/>
    </source>
</evidence>
<dbReference type="HAMAP" id="MF_00431">
    <property type="entry name" value="PSI_PsaI"/>
    <property type="match status" value="1"/>
</dbReference>
<keyword evidence="10 11" id="KW-0472">Membrane</keyword>
<dbReference type="NCBIfam" id="TIGR03052">
    <property type="entry name" value="PS_I_psaI"/>
    <property type="match status" value="1"/>
</dbReference>
<comment type="function">
    <text evidence="1 11">May help in the organization of the PsaL subunit.</text>
</comment>
<dbReference type="EMBL" id="MG594463">
    <property type="protein sequence ID" value="QXG16823.1"/>
    <property type="molecule type" value="Genomic_DNA"/>
</dbReference>
<keyword evidence="8 11" id="KW-1133">Transmembrane helix</keyword>
<reference evidence="13" key="2">
    <citation type="journal article" date="2021" name="Taxon">
        <title>Node ages, relationships, and phylogenomic incongruence in an ancient gymnosperm lineage -Phylogeny of Ephedra revisited.</title>
        <authorList>
            <person name="Rydin C."/>
            <person name="Blokzijl R."/>
            <person name="Thureborn O."/>
            <person name="Wikstroem N."/>
        </authorList>
    </citation>
    <scope>NUCLEOTIDE SEQUENCE</scope>
</reference>
<dbReference type="InterPro" id="IPR001302">
    <property type="entry name" value="PSI_PsaI"/>
</dbReference>
<feature type="transmembrane region" description="Helical" evidence="11">
    <location>
        <begin position="6"/>
        <end position="30"/>
    </location>
</feature>
<accession>A0A0U3T9D7</accession>
<keyword evidence="12" id="KW-0150">Chloroplast</keyword>
<evidence type="ECO:0000256" key="3">
    <source>
        <dbReference type="ARBA" id="ARBA00005252"/>
    </source>
</evidence>
<dbReference type="RefSeq" id="YP_009231431.1">
    <property type="nucleotide sequence ID" value="NC_029347.1"/>
</dbReference>
<dbReference type="GO" id="GO:0009535">
    <property type="term" value="C:chloroplast thylakoid membrane"/>
    <property type="evidence" value="ECO:0007669"/>
    <property type="project" value="UniProtKB-SubCell"/>
</dbReference>
<dbReference type="Pfam" id="PF00796">
    <property type="entry name" value="PSI_8"/>
    <property type="match status" value="1"/>
</dbReference>
<evidence type="ECO:0000256" key="5">
    <source>
        <dbReference type="ARBA" id="ARBA00022531"/>
    </source>
</evidence>
<keyword evidence="12" id="KW-0934">Plastid</keyword>
<dbReference type="SUPFAM" id="SSF81540">
    <property type="entry name" value="Subunit VIII of photosystem I reaction centre, PsaI"/>
    <property type="match status" value="1"/>
</dbReference>
<protein>
    <recommendedName>
        <fullName evidence="4 11">Photosystem I reaction center subunit VIII</fullName>
        <shortName evidence="11">PSI-I</shortName>
    </recommendedName>
</protein>
<evidence type="ECO:0000313" key="13">
    <source>
        <dbReference type="EMBL" id="QXG16823.1"/>
    </source>
</evidence>
<keyword evidence="5 11" id="KW-0602">Photosynthesis</keyword>
<dbReference type="AlphaFoldDB" id="A0A0U3T9D7"/>
<dbReference type="PANTHER" id="PTHR35775:SF2">
    <property type="entry name" value="PHOTOSYSTEM I REACTION CENTER SUBUNIT VIII"/>
    <property type="match status" value="1"/>
</dbReference>
<evidence type="ECO:0000256" key="10">
    <source>
        <dbReference type="ARBA" id="ARBA00023136"/>
    </source>
</evidence>
<evidence type="ECO:0000256" key="6">
    <source>
        <dbReference type="ARBA" id="ARBA00022692"/>
    </source>
</evidence>
<dbReference type="EMBL" id="MG594464">
    <property type="protein sequence ID" value="QXG16890.1"/>
    <property type="molecule type" value="Genomic_DNA"/>
</dbReference>
<evidence type="ECO:0000256" key="7">
    <source>
        <dbReference type="ARBA" id="ARBA00022836"/>
    </source>
</evidence>
<evidence type="ECO:0000256" key="2">
    <source>
        <dbReference type="ARBA" id="ARBA00004581"/>
    </source>
</evidence>
<comment type="similarity">
    <text evidence="3 11">Belongs to the PsaI family.</text>
</comment>
<dbReference type="GO" id="GO:0009522">
    <property type="term" value="C:photosystem I"/>
    <property type="evidence" value="ECO:0007669"/>
    <property type="project" value="UniProtKB-KW"/>
</dbReference>
<dbReference type="PANTHER" id="PTHR35775">
    <property type="match status" value="1"/>
</dbReference>
<evidence type="ECO:0000256" key="8">
    <source>
        <dbReference type="ARBA" id="ARBA00022989"/>
    </source>
</evidence>
<dbReference type="InterPro" id="IPR036357">
    <property type="entry name" value="PSI_PsaI_sf"/>
</dbReference>
<evidence type="ECO:0000256" key="4">
    <source>
        <dbReference type="ARBA" id="ARBA00019929"/>
    </source>
</evidence>